<reference evidence="8 10" key="4">
    <citation type="submission" date="2021-10" db="EMBL/GenBank/DDBJ databases">
        <title>Whole-genome sequencing analysis of Laribacter hongkongensis: virulence gene profiles, carbohydrate-active enzyme prediction, and antimicrobial resistance characterization.</title>
        <authorList>
            <person name="Yuan P."/>
            <person name="Zhan Y."/>
            <person name="Chen D."/>
        </authorList>
    </citation>
    <scope>NUCLEOTIDE SEQUENCE [LARGE SCALE GENOMIC DNA]</scope>
    <source>
        <strain evidence="8 10">W67</strain>
    </source>
</reference>
<evidence type="ECO:0000313" key="10">
    <source>
        <dbReference type="Proteomes" id="UP001200247"/>
    </source>
</evidence>
<keyword evidence="4 6" id="KW-1133">Transmembrane helix</keyword>
<evidence type="ECO:0000256" key="2">
    <source>
        <dbReference type="ARBA" id="ARBA00022475"/>
    </source>
</evidence>
<dbReference type="Proteomes" id="UP001200247">
    <property type="component" value="Unassembled WGS sequence"/>
</dbReference>
<dbReference type="Pfam" id="PF03788">
    <property type="entry name" value="LrgA"/>
    <property type="match status" value="1"/>
</dbReference>
<keyword evidence="2" id="KW-1003">Cell membrane</keyword>
<comment type="subcellular location">
    <subcellularLocation>
        <location evidence="1">Cell membrane</location>
        <topology evidence="1">Multi-pass membrane protein</topology>
    </subcellularLocation>
</comment>
<protein>
    <submittedName>
        <fullName evidence="8">CidA/LrgA family protein</fullName>
    </submittedName>
    <submittedName>
        <fullName evidence="7">Murein hydrolase transporter LrgA</fullName>
    </submittedName>
</protein>
<evidence type="ECO:0000256" key="4">
    <source>
        <dbReference type="ARBA" id="ARBA00022989"/>
    </source>
</evidence>
<dbReference type="OMA" id="RWMIRIT"/>
<dbReference type="GO" id="GO:0005886">
    <property type="term" value="C:plasma membrane"/>
    <property type="evidence" value="ECO:0007669"/>
    <property type="project" value="UniProtKB-SubCell"/>
</dbReference>
<evidence type="ECO:0000313" key="7">
    <source>
        <dbReference type="EMBL" id="ASJ24645.1"/>
    </source>
</evidence>
<organism evidence="7 9">
    <name type="scientific">Laribacter hongkongensis</name>
    <dbReference type="NCBI Taxonomy" id="168471"/>
    <lineage>
        <taxon>Bacteria</taxon>
        <taxon>Pseudomonadati</taxon>
        <taxon>Pseudomonadota</taxon>
        <taxon>Betaproteobacteria</taxon>
        <taxon>Neisseriales</taxon>
        <taxon>Aquaspirillaceae</taxon>
        <taxon>Laribacter</taxon>
    </lineage>
</organism>
<reference evidence="9" key="2">
    <citation type="submission" date="2017-06" db="EMBL/GenBank/DDBJ databases">
        <title>Whole genome sequence of Laribacter hongkongensis LHGZ1.</title>
        <authorList>
            <person name="Chen D."/>
            <person name="Wu H."/>
            <person name="Chen J."/>
        </authorList>
    </citation>
    <scope>NUCLEOTIDE SEQUENCE [LARGE SCALE GENOMIC DNA]</scope>
    <source>
        <strain evidence="9">LHGZ1</strain>
    </source>
</reference>
<sequence length="117" mass="12170">MLGALTVIVIFQLAGELLAKSLALPVPGPVLGMALLFASLAWHGRVPPALVSLADGFTRHLSLLFVPAGVGLMVHASLLEKDWLAISAAIFGSTVLALIATAVVARLVQARLRKPLS</sequence>
<evidence type="ECO:0000313" key="8">
    <source>
        <dbReference type="EMBL" id="MCG9025314.1"/>
    </source>
</evidence>
<dbReference type="Proteomes" id="UP000197424">
    <property type="component" value="Chromosome"/>
</dbReference>
<keyword evidence="7" id="KW-0378">Hydrolase</keyword>
<proteinExistence type="predicted"/>
<dbReference type="GeneID" id="75108799"/>
<dbReference type="GO" id="GO:0016787">
    <property type="term" value="F:hydrolase activity"/>
    <property type="evidence" value="ECO:0007669"/>
    <property type="project" value="UniProtKB-KW"/>
</dbReference>
<evidence type="ECO:0000256" key="5">
    <source>
        <dbReference type="ARBA" id="ARBA00023136"/>
    </source>
</evidence>
<dbReference type="PANTHER" id="PTHR33931">
    <property type="entry name" value="HOLIN-LIKE PROTEIN CIDA-RELATED"/>
    <property type="match status" value="1"/>
</dbReference>
<dbReference type="AlphaFoldDB" id="A0A248LJD4"/>
<reference evidence="7" key="1">
    <citation type="journal article" date="2017" name="J. Antimicrob. Chemother.">
        <title>Emergence and genomic analysis of MDR Laribacter hongkongensis strain HLGZ1 from Guangzhou, China.</title>
        <authorList>
            <person name="Wu H.K."/>
            <person name="Chen J.H."/>
            <person name="Yang L."/>
            <person name="Li A.R."/>
            <person name="Su D.H."/>
            <person name="Lin Y.P."/>
            <person name="Chen D.Q."/>
        </authorList>
    </citation>
    <scope>NUCLEOTIDE SEQUENCE</scope>
    <source>
        <strain evidence="7">HLGZ1</strain>
    </source>
</reference>
<dbReference type="PANTHER" id="PTHR33931:SF2">
    <property type="entry name" value="HOLIN-LIKE PROTEIN CIDA"/>
    <property type="match status" value="1"/>
</dbReference>
<keyword evidence="5 6" id="KW-0472">Membrane</keyword>
<dbReference type="OrthoDB" id="385012at2"/>
<dbReference type="EMBL" id="JAJAXM010000006">
    <property type="protein sequence ID" value="MCG9025314.1"/>
    <property type="molecule type" value="Genomic_DNA"/>
</dbReference>
<evidence type="ECO:0000256" key="1">
    <source>
        <dbReference type="ARBA" id="ARBA00004651"/>
    </source>
</evidence>
<feature type="transmembrane region" description="Helical" evidence="6">
    <location>
        <begin position="84"/>
        <end position="108"/>
    </location>
</feature>
<dbReference type="EMBL" id="CP022115">
    <property type="protein sequence ID" value="ASJ24645.1"/>
    <property type="molecule type" value="Genomic_DNA"/>
</dbReference>
<evidence type="ECO:0000313" key="9">
    <source>
        <dbReference type="Proteomes" id="UP000197424"/>
    </source>
</evidence>
<keyword evidence="3 6" id="KW-0812">Transmembrane</keyword>
<accession>A0A248LJD4</accession>
<feature type="transmembrane region" description="Helical" evidence="6">
    <location>
        <begin position="61"/>
        <end position="78"/>
    </location>
</feature>
<feature type="transmembrane region" description="Helical" evidence="6">
    <location>
        <begin position="29"/>
        <end position="54"/>
    </location>
</feature>
<dbReference type="RefSeq" id="WP_012697285.1">
    <property type="nucleotide sequence ID" value="NZ_CP022115.1"/>
</dbReference>
<evidence type="ECO:0000256" key="3">
    <source>
        <dbReference type="ARBA" id="ARBA00022692"/>
    </source>
</evidence>
<evidence type="ECO:0000256" key="6">
    <source>
        <dbReference type="SAM" id="Phobius"/>
    </source>
</evidence>
<gene>
    <name evidence="7" type="primary">lrgA</name>
    <name evidence="8" type="ORF">LH440_05250</name>
    <name evidence="7" type="ORF">LHGZ1_1814</name>
</gene>
<name>A0A248LJD4_9NEIS</name>
<reference evidence="7" key="3">
    <citation type="submission" date="2017-06" db="EMBL/GenBank/DDBJ databases">
        <authorList>
            <person name="Kim H.J."/>
            <person name="Triplett B.A."/>
        </authorList>
    </citation>
    <scope>NUCLEOTIDE SEQUENCE</scope>
    <source>
        <strain evidence="7">HLGZ1</strain>
    </source>
</reference>
<dbReference type="InterPro" id="IPR005538">
    <property type="entry name" value="LrgA/CidA"/>
</dbReference>